<evidence type="ECO:0000259" key="7">
    <source>
        <dbReference type="PROSITE" id="PS50090"/>
    </source>
</evidence>
<name>A0A9Q0H231_9MAGN</name>
<dbReference type="PROSITE" id="PS50090">
    <property type="entry name" value="MYB_LIKE"/>
    <property type="match status" value="2"/>
</dbReference>
<keyword evidence="10" id="KW-1185">Reference proteome</keyword>
<feature type="domain" description="HTH myb-type" evidence="8">
    <location>
        <begin position="62"/>
        <end position="116"/>
    </location>
</feature>
<dbReference type="Proteomes" id="UP001141806">
    <property type="component" value="Unassembled WGS sequence"/>
</dbReference>
<dbReference type="InterPro" id="IPR017930">
    <property type="entry name" value="Myb_dom"/>
</dbReference>
<comment type="subcellular location">
    <subcellularLocation>
        <location evidence="1">Nucleus</location>
    </subcellularLocation>
</comment>
<dbReference type="PANTHER" id="PTHR47997">
    <property type="entry name" value="MYB DOMAIN PROTEIN 55"/>
    <property type="match status" value="1"/>
</dbReference>
<gene>
    <name evidence="9" type="ORF">NE237_024890</name>
</gene>
<keyword evidence="3" id="KW-0805">Transcription regulation</keyword>
<feature type="domain" description="HTH myb-type" evidence="8">
    <location>
        <begin position="9"/>
        <end position="61"/>
    </location>
</feature>
<evidence type="ECO:0000313" key="9">
    <source>
        <dbReference type="EMBL" id="KAJ4957779.1"/>
    </source>
</evidence>
<keyword evidence="6" id="KW-0539">Nucleus</keyword>
<dbReference type="InterPro" id="IPR051953">
    <property type="entry name" value="Plant_SW-associated_TFs"/>
</dbReference>
<dbReference type="OrthoDB" id="2143914at2759"/>
<evidence type="ECO:0000259" key="8">
    <source>
        <dbReference type="PROSITE" id="PS51294"/>
    </source>
</evidence>
<accession>A0A9Q0H231</accession>
<evidence type="ECO:0000256" key="6">
    <source>
        <dbReference type="ARBA" id="ARBA00023242"/>
    </source>
</evidence>
<reference evidence="9" key="1">
    <citation type="journal article" date="2023" name="Plant J.">
        <title>The genome of the king protea, Protea cynaroides.</title>
        <authorList>
            <person name="Chang J."/>
            <person name="Duong T.A."/>
            <person name="Schoeman C."/>
            <person name="Ma X."/>
            <person name="Roodt D."/>
            <person name="Barker N."/>
            <person name="Li Z."/>
            <person name="Van de Peer Y."/>
            <person name="Mizrachi E."/>
        </authorList>
    </citation>
    <scope>NUCLEOTIDE SEQUENCE</scope>
    <source>
        <tissue evidence="9">Young leaves</tissue>
    </source>
</reference>
<dbReference type="EMBL" id="JAMYWD010000010">
    <property type="protein sequence ID" value="KAJ4957779.1"/>
    <property type="molecule type" value="Genomic_DNA"/>
</dbReference>
<dbReference type="Gene3D" id="1.10.10.60">
    <property type="entry name" value="Homeodomain-like"/>
    <property type="match status" value="2"/>
</dbReference>
<protein>
    <submittedName>
        <fullName evidence="9">Uncharacterized protein</fullName>
    </submittedName>
</protein>
<feature type="domain" description="Myb-like" evidence="7">
    <location>
        <begin position="9"/>
        <end position="61"/>
    </location>
</feature>
<evidence type="ECO:0000256" key="5">
    <source>
        <dbReference type="ARBA" id="ARBA00023163"/>
    </source>
</evidence>
<evidence type="ECO:0000256" key="2">
    <source>
        <dbReference type="ARBA" id="ARBA00022737"/>
    </source>
</evidence>
<keyword evidence="2" id="KW-0677">Repeat</keyword>
<feature type="domain" description="Myb-like" evidence="7">
    <location>
        <begin position="62"/>
        <end position="112"/>
    </location>
</feature>
<organism evidence="9 10">
    <name type="scientific">Protea cynaroides</name>
    <dbReference type="NCBI Taxonomy" id="273540"/>
    <lineage>
        <taxon>Eukaryota</taxon>
        <taxon>Viridiplantae</taxon>
        <taxon>Streptophyta</taxon>
        <taxon>Embryophyta</taxon>
        <taxon>Tracheophyta</taxon>
        <taxon>Spermatophyta</taxon>
        <taxon>Magnoliopsida</taxon>
        <taxon>Proteales</taxon>
        <taxon>Proteaceae</taxon>
        <taxon>Protea</taxon>
    </lineage>
</organism>
<sequence>MGRHSCYNKQQVRRGLWSPEEDEKLITYISTYGHGCWSSLPRRAGLQRCGKSCRLRWINYLSPDLKRGKFSHQEVTLITQLHRILGNRWSLIAKQLPGRTDNEIKNFWNSNIKKKLFSPAVSDLAIATLSDMSNHHSGFNEAALPMIIQEEYFHLPNPMSVLQTSNDVGPPYDPTWSLNYQQPDLENQEHSKFTSIDFCDPLVMPHEMPNPSEMLDFELSSSSFSGATSEVDPSGSFLSLVYGSNPYVPTNQMECTVADMMPSSSSSSVPCGHLGMNPNYLPSNLIP</sequence>
<dbReference type="SMART" id="SM00717">
    <property type="entry name" value="SANT"/>
    <property type="match status" value="2"/>
</dbReference>
<evidence type="ECO:0000256" key="3">
    <source>
        <dbReference type="ARBA" id="ARBA00023015"/>
    </source>
</evidence>
<dbReference type="PANTHER" id="PTHR47997:SF87">
    <property type="entry name" value="TRANSCRIPTION FACTOR MYB26"/>
    <property type="match status" value="1"/>
</dbReference>
<dbReference type="SUPFAM" id="SSF46689">
    <property type="entry name" value="Homeodomain-like"/>
    <property type="match status" value="1"/>
</dbReference>
<dbReference type="GO" id="GO:0005634">
    <property type="term" value="C:nucleus"/>
    <property type="evidence" value="ECO:0007669"/>
    <property type="project" value="UniProtKB-SubCell"/>
</dbReference>
<dbReference type="Pfam" id="PF00249">
    <property type="entry name" value="Myb_DNA-binding"/>
    <property type="match status" value="2"/>
</dbReference>
<evidence type="ECO:0000256" key="4">
    <source>
        <dbReference type="ARBA" id="ARBA00023125"/>
    </source>
</evidence>
<dbReference type="FunFam" id="1.10.10.60:FF:000140">
    <property type="entry name" value="Myb transcription factor"/>
    <property type="match status" value="1"/>
</dbReference>
<keyword evidence="4" id="KW-0238">DNA-binding</keyword>
<dbReference type="PROSITE" id="PS51294">
    <property type="entry name" value="HTH_MYB"/>
    <property type="match status" value="2"/>
</dbReference>
<dbReference type="CDD" id="cd00167">
    <property type="entry name" value="SANT"/>
    <property type="match status" value="2"/>
</dbReference>
<dbReference type="AlphaFoldDB" id="A0A9Q0H231"/>
<evidence type="ECO:0000256" key="1">
    <source>
        <dbReference type="ARBA" id="ARBA00004123"/>
    </source>
</evidence>
<evidence type="ECO:0000313" key="10">
    <source>
        <dbReference type="Proteomes" id="UP001141806"/>
    </source>
</evidence>
<dbReference type="GO" id="GO:0003677">
    <property type="term" value="F:DNA binding"/>
    <property type="evidence" value="ECO:0007669"/>
    <property type="project" value="UniProtKB-KW"/>
</dbReference>
<dbReference type="InterPro" id="IPR009057">
    <property type="entry name" value="Homeodomain-like_sf"/>
</dbReference>
<proteinExistence type="predicted"/>
<keyword evidence="5" id="KW-0804">Transcription</keyword>
<dbReference type="InterPro" id="IPR001005">
    <property type="entry name" value="SANT/Myb"/>
</dbReference>
<dbReference type="FunFam" id="1.10.10.60:FF:000185">
    <property type="entry name" value="MYB transcription factor"/>
    <property type="match status" value="1"/>
</dbReference>
<comment type="caution">
    <text evidence="9">The sequence shown here is derived from an EMBL/GenBank/DDBJ whole genome shotgun (WGS) entry which is preliminary data.</text>
</comment>